<dbReference type="AlphaFoldDB" id="V4KVS1"/>
<proteinExistence type="predicted"/>
<sequence>MAKLIIHFIFALIVVSYLLLVSDAKSKDWPPEIGNPLINGHRVFTTSTISPISDIEQHPRCKRNSNCNGICPQTCKYKVCIHNHACDCNTCHCYLC</sequence>
<keyword evidence="1" id="KW-0732">Signal</keyword>
<keyword evidence="3" id="KW-1185">Reference proteome</keyword>
<accession>V4KVS1</accession>
<dbReference type="OrthoDB" id="1020749at2759"/>
<dbReference type="EMBL" id="KI517683">
    <property type="protein sequence ID" value="ESQ35464.1"/>
    <property type="molecule type" value="Genomic_DNA"/>
</dbReference>
<dbReference type="KEGG" id="eus:EUTSA_v10009527mg"/>
<gene>
    <name evidence="2" type="ORF">EUTSA_v10009527mg</name>
</gene>
<dbReference type="OMA" id="TCKYKVC"/>
<evidence type="ECO:0000256" key="1">
    <source>
        <dbReference type="SAM" id="SignalP"/>
    </source>
</evidence>
<name>V4KVS1_EUTSA</name>
<feature type="signal peptide" evidence="1">
    <location>
        <begin position="1"/>
        <end position="24"/>
    </location>
</feature>
<protein>
    <submittedName>
        <fullName evidence="2">Uncharacterized protein</fullName>
    </submittedName>
</protein>
<dbReference type="STRING" id="72664.V4KVS1"/>
<evidence type="ECO:0000313" key="2">
    <source>
        <dbReference type="EMBL" id="ESQ35464.1"/>
    </source>
</evidence>
<reference evidence="2 3" key="1">
    <citation type="journal article" date="2013" name="Front. Plant Sci.">
        <title>The Reference Genome of the Halophytic Plant Eutrema salsugineum.</title>
        <authorList>
            <person name="Yang R."/>
            <person name="Jarvis D.E."/>
            <person name="Chen H."/>
            <person name="Beilstein M.A."/>
            <person name="Grimwood J."/>
            <person name="Jenkins J."/>
            <person name="Shu S."/>
            <person name="Prochnik S."/>
            <person name="Xin M."/>
            <person name="Ma C."/>
            <person name="Schmutz J."/>
            <person name="Wing R.A."/>
            <person name="Mitchell-Olds T."/>
            <person name="Schumaker K.S."/>
            <person name="Wang X."/>
        </authorList>
    </citation>
    <scope>NUCLEOTIDE SEQUENCE [LARGE SCALE GENOMIC DNA]</scope>
</reference>
<dbReference type="Gramene" id="ESQ35464">
    <property type="protein sequence ID" value="ESQ35464"/>
    <property type="gene ID" value="EUTSA_v10009527mg"/>
</dbReference>
<organism evidence="2 3">
    <name type="scientific">Eutrema salsugineum</name>
    <name type="common">Saltwater cress</name>
    <name type="synonym">Sisymbrium salsugineum</name>
    <dbReference type="NCBI Taxonomy" id="72664"/>
    <lineage>
        <taxon>Eukaryota</taxon>
        <taxon>Viridiplantae</taxon>
        <taxon>Streptophyta</taxon>
        <taxon>Embryophyta</taxon>
        <taxon>Tracheophyta</taxon>
        <taxon>Spermatophyta</taxon>
        <taxon>Magnoliopsida</taxon>
        <taxon>eudicotyledons</taxon>
        <taxon>Gunneridae</taxon>
        <taxon>Pentapetalae</taxon>
        <taxon>rosids</taxon>
        <taxon>malvids</taxon>
        <taxon>Brassicales</taxon>
        <taxon>Brassicaceae</taxon>
        <taxon>Eutremeae</taxon>
        <taxon>Eutrema</taxon>
    </lineage>
</organism>
<dbReference type="Proteomes" id="UP000030689">
    <property type="component" value="Unassembled WGS sequence"/>
</dbReference>
<evidence type="ECO:0000313" key="3">
    <source>
        <dbReference type="Proteomes" id="UP000030689"/>
    </source>
</evidence>
<feature type="chain" id="PRO_5004721024" evidence="1">
    <location>
        <begin position="25"/>
        <end position="96"/>
    </location>
</feature>